<feature type="region of interest" description="Disordered" evidence="1">
    <location>
        <begin position="31"/>
        <end position="61"/>
    </location>
</feature>
<dbReference type="Proteomes" id="UP000623129">
    <property type="component" value="Unassembled WGS sequence"/>
</dbReference>
<protein>
    <submittedName>
        <fullName evidence="2">Uncharacterized protein</fullName>
    </submittedName>
</protein>
<proteinExistence type="predicted"/>
<keyword evidence="3" id="KW-1185">Reference proteome</keyword>
<evidence type="ECO:0000313" key="3">
    <source>
        <dbReference type="Proteomes" id="UP000623129"/>
    </source>
</evidence>
<accession>A0A833V830</accession>
<reference evidence="2" key="1">
    <citation type="submission" date="2020-01" db="EMBL/GenBank/DDBJ databases">
        <title>Genome sequence of Kobresia littledalei, the first chromosome-level genome in the family Cyperaceae.</title>
        <authorList>
            <person name="Qu G."/>
        </authorList>
    </citation>
    <scope>NUCLEOTIDE SEQUENCE</scope>
    <source>
        <strain evidence="2">C.B.Clarke</strain>
        <tissue evidence="2">Leaf</tissue>
    </source>
</reference>
<evidence type="ECO:0000256" key="1">
    <source>
        <dbReference type="SAM" id="MobiDB-lite"/>
    </source>
</evidence>
<evidence type="ECO:0000313" key="2">
    <source>
        <dbReference type="EMBL" id="KAF3328242.1"/>
    </source>
</evidence>
<organism evidence="2 3">
    <name type="scientific">Carex littledalei</name>
    <dbReference type="NCBI Taxonomy" id="544730"/>
    <lineage>
        <taxon>Eukaryota</taxon>
        <taxon>Viridiplantae</taxon>
        <taxon>Streptophyta</taxon>
        <taxon>Embryophyta</taxon>
        <taxon>Tracheophyta</taxon>
        <taxon>Spermatophyta</taxon>
        <taxon>Magnoliopsida</taxon>
        <taxon>Liliopsida</taxon>
        <taxon>Poales</taxon>
        <taxon>Cyperaceae</taxon>
        <taxon>Cyperoideae</taxon>
        <taxon>Cariceae</taxon>
        <taxon>Carex</taxon>
        <taxon>Carex subgen. Euthyceras</taxon>
    </lineage>
</organism>
<dbReference type="EMBL" id="SWLB01000016">
    <property type="protein sequence ID" value="KAF3328242.1"/>
    <property type="molecule type" value="Genomic_DNA"/>
</dbReference>
<sequence>MALDESSLSLFAQHSVESVDLVVSDLSRPRWENIPESPTIEGGKKSQARRSKKSKPCDAMS</sequence>
<gene>
    <name evidence="2" type="ORF">FCM35_KLT06848</name>
</gene>
<name>A0A833V830_9POAL</name>
<dbReference type="AlphaFoldDB" id="A0A833V830"/>
<comment type="caution">
    <text evidence="2">The sequence shown here is derived from an EMBL/GenBank/DDBJ whole genome shotgun (WGS) entry which is preliminary data.</text>
</comment>